<keyword evidence="1" id="KW-0812">Transmembrane</keyword>
<sequence>MMTGRQEPVVPQSRTDYTSSPRWCIGFILVLIATHFIFRSVLRKYYEEQTKSLDILFFNDDITVNGPARSNVDNQLREYIDKYYPPEVITEYTQRMKPLDGREKKLID</sequence>
<accession>A0A3P6SAY1</accession>
<dbReference type="OMA" id="IATHFIF"/>
<organism evidence="2 3">
    <name type="scientific">Litomosoides sigmodontis</name>
    <name type="common">Filarial nematode worm</name>
    <dbReference type="NCBI Taxonomy" id="42156"/>
    <lineage>
        <taxon>Eukaryota</taxon>
        <taxon>Metazoa</taxon>
        <taxon>Ecdysozoa</taxon>
        <taxon>Nematoda</taxon>
        <taxon>Chromadorea</taxon>
        <taxon>Rhabditida</taxon>
        <taxon>Spirurina</taxon>
        <taxon>Spiruromorpha</taxon>
        <taxon>Filarioidea</taxon>
        <taxon>Onchocercidae</taxon>
        <taxon>Litomosoides</taxon>
    </lineage>
</organism>
<gene>
    <name evidence="2" type="ORF">NLS_LOCUS1986</name>
</gene>
<protein>
    <submittedName>
        <fullName evidence="2">Uncharacterized protein</fullName>
    </submittedName>
</protein>
<name>A0A3P6SAY1_LITSI</name>
<keyword evidence="1" id="KW-0472">Membrane</keyword>
<reference evidence="2 3" key="1">
    <citation type="submission" date="2018-08" db="EMBL/GenBank/DDBJ databases">
        <authorList>
            <person name="Laetsch R D."/>
            <person name="Stevens L."/>
            <person name="Kumar S."/>
            <person name="Blaxter L. M."/>
        </authorList>
    </citation>
    <scope>NUCLEOTIDE SEQUENCE [LARGE SCALE GENOMIC DNA]</scope>
</reference>
<dbReference type="Proteomes" id="UP000277928">
    <property type="component" value="Unassembled WGS sequence"/>
</dbReference>
<keyword evidence="3" id="KW-1185">Reference proteome</keyword>
<dbReference type="EMBL" id="UYRX01000082">
    <property type="protein sequence ID" value="VDK73062.1"/>
    <property type="molecule type" value="Genomic_DNA"/>
</dbReference>
<evidence type="ECO:0000313" key="3">
    <source>
        <dbReference type="Proteomes" id="UP000277928"/>
    </source>
</evidence>
<dbReference type="OrthoDB" id="5858443at2759"/>
<evidence type="ECO:0000313" key="2">
    <source>
        <dbReference type="EMBL" id="VDK73062.1"/>
    </source>
</evidence>
<feature type="transmembrane region" description="Helical" evidence="1">
    <location>
        <begin position="20"/>
        <end position="42"/>
    </location>
</feature>
<dbReference type="STRING" id="42156.A0A3P6SAY1"/>
<evidence type="ECO:0000256" key="1">
    <source>
        <dbReference type="SAM" id="Phobius"/>
    </source>
</evidence>
<keyword evidence="1" id="KW-1133">Transmembrane helix</keyword>
<dbReference type="AlphaFoldDB" id="A0A3P6SAY1"/>
<proteinExistence type="predicted"/>